<evidence type="ECO:0000313" key="1">
    <source>
        <dbReference type="EMBL" id="KAJ0082934.1"/>
    </source>
</evidence>
<protein>
    <submittedName>
        <fullName evidence="1">Uncharacterized protein</fullName>
    </submittedName>
</protein>
<dbReference type="Proteomes" id="UP001164250">
    <property type="component" value="Chromosome 12"/>
</dbReference>
<keyword evidence="2" id="KW-1185">Reference proteome</keyword>
<comment type="caution">
    <text evidence="1">The sequence shown here is derived from an EMBL/GenBank/DDBJ whole genome shotgun (WGS) entry which is preliminary data.</text>
</comment>
<name>A0ACC1A9L1_9ROSI</name>
<proteinExistence type="predicted"/>
<dbReference type="EMBL" id="CM047908">
    <property type="protein sequence ID" value="KAJ0082934.1"/>
    <property type="molecule type" value="Genomic_DNA"/>
</dbReference>
<organism evidence="1 2">
    <name type="scientific">Pistacia atlantica</name>
    <dbReference type="NCBI Taxonomy" id="434234"/>
    <lineage>
        <taxon>Eukaryota</taxon>
        <taxon>Viridiplantae</taxon>
        <taxon>Streptophyta</taxon>
        <taxon>Embryophyta</taxon>
        <taxon>Tracheophyta</taxon>
        <taxon>Spermatophyta</taxon>
        <taxon>Magnoliopsida</taxon>
        <taxon>eudicotyledons</taxon>
        <taxon>Gunneridae</taxon>
        <taxon>Pentapetalae</taxon>
        <taxon>rosids</taxon>
        <taxon>malvids</taxon>
        <taxon>Sapindales</taxon>
        <taxon>Anacardiaceae</taxon>
        <taxon>Pistacia</taxon>
    </lineage>
</organism>
<evidence type="ECO:0000313" key="2">
    <source>
        <dbReference type="Proteomes" id="UP001164250"/>
    </source>
</evidence>
<sequence length="71" mass="7782">MTKRIYLALANPDICLSCACCEMVPESVSQSDSIFLNPLVILIVLLPLWMEVDTVKSTVDIGDGYSFKLTG</sequence>
<gene>
    <name evidence="1" type="ORF">Patl1_09693</name>
</gene>
<reference evidence="2" key="1">
    <citation type="journal article" date="2023" name="G3 (Bethesda)">
        <title>Genome assembly and association tests identify interacting loci associated with vigor, precocity, and sex in interspecific pistachio rootstocks.</title>
        <authorList>
            <person name="Palmer W."/>
            <person name="Jacygrad E."/>
            <person name="Sagayaradj S."/>
            <person name="Cavanaugh K."/>
            <person name="Han R."/>
            <person name="Bertier L."/>
            <person name="Beede B."/>
            <person name="Kafkas S."/>
            <person name="Golino D."/>
            <person name="Preece J."/>
            <person name="Michelmore R."/>
        </authorList>
    </citation>
    <scope>NUCLEOTIDE SEQUENCE [LARGE SCALE GENOMIC DNA]</scope>
</reference>
<accession>A0ACC1A9L1</accession>